<sequence length="211" mass="22807">MSHPAMPPGWYPDPWGAPGRRYWDGWQWTAEVAPAAPKRRAWLWVLVAVIAVPVLFFGGCAAVIAFGSRNAPDHPEDGLAGFRPSAGIGQEVRDGQFAFVVRSVKPADWRGDPRPIGEFVIATVSVRNIGDKPRAFFAHNQQLIDTQGHTYPADVVAAIAMNPQRDEALVRDLAPGRDADVQIPFDVPVGTDPATLVLRDSLLSGGVKVGL</sequence>
<feature type="domain" description="DUF4352" evidence="4">
    <location>
        <begin position="87"/>
        <end position="206"/>
    </location>
</feature>
<dbReference type="EMBL" id="FLQS01000032">
    <property type="protein sequence ID" value="SBS76913.1"/>
    <property type="molecule type" value="Genomic_DNA"/>
</dbReference>
<evidence type="ECO:0000259" key="4">
    <source>
        <dbReference type="Pfam" id="PF11611"/>
    </source>
</evidence>
<proteinExistence type="predicted"/>
<dbReference type="InterPro" id="IPR029050">
    <property type="entry name" value="Immunoprotect_excell_Ig-like"/>
</dbReference>
<keyword evidence="2" id="KW-0812">Transmembrane</keyword>
<feature type="domain" description="DUF2510" evidence="3">
    <location>
        <begin position="8"/>
        <end position="39"/>
    </location>
</feature>
<dbReference type="Pfam" id="PF11611">
    <property type="entry name" value="DUF4352"/>
    <property type="match status" value="1"/>
</dbReference>
<evidence type="ECO:0000259" key="3">
    <source>
        <dbReference type="Pfam" id="PF10708"/>
    </source>
</evidence>
<evidence type="ECO:0000313" key="5">
    <source>
        <dbReference type="EMBL" id="SBS76913.1"/>
    </source>
</evidence>
<accession>A0A1Y5PE55</accession>
<name>A0A1Y5PE55_9MYCO</name>
<organism evidence="5">
    <name type="scientific">uncultured Mycobacterium sp</name>
    <dbReference type="NCBI Taxonomy" id="171292"/>
    <lineage>
        <taxon>Bacteria</taxon>
        <taxon>Bacillati</taxon>
        <taxon>Actinomycetota</taxon>
        <taxon>Actinomycetes</taxon>
        <taxon>Mycobacteriales</taxon>
        <taxon>Mycobacteriaceae</taxon>
        <taxon>Mycobacterium</taxon>
        <taxon>environmental samples</taxon>
    </lineage>
</organism>
<dbReference type="InterPro" id="IPR029051">
    <property type="entry name" value="DUF4352"/>
</dbReference>
<feature type="transmembrane region" description="Helical" evidence="2">
    <location>
        <begin position="41"/>
        <end position="66"/>
    </location>
</feature>
<keyword evidence="2" id="KW-0472">Membrane</keyword>
<keyword evidence="2" id="KW-1133">Transmembrane helix</keyword>
<evidence type="ECO:0000256" key="2">
    <source>
        <dbReference type="SAM" id="Phobius"/>
    </source>
</evidence>
<dbReference type="AlphaFoldDB" id="A0A1Y5PE55"/>
<keyword evidence="1" id="KW-0732">Signal</keyword>
<gene>
    <name evidence="5" type="primary">mpr</name>
    <name evidence="5" type="ORF">MHPYR_380052</name>
</gene>
<dbReference type="Pfam" id="PF10708">
    <property type="entry name" value="DUF2510"/>
    <property type="match status" value="1"/>
</dbReference>
<evidence type="ECO:0000256" key="1">
    <source>
        <dbReference type="ARBA" id="ARBA00022729"/>
    </source>
</evidence>
<dbReference type="Gene3D" id="2.60.40.1240">
    <property type="match status" value="1"/>
</dbReference>
<dbReference type="InterPro" id="IPR018929">
    <property type="entry name" value="DUF2510"/>
</dbReference>
<protein>
    <submittedName>
        <fullName evidence="5">Mpr</fullName>
    </submittedName>
</protein>
<reference evidence="5" key="1">
    <citation type="submission" date="2016-03" db="EMBL/GenBank/DDBJ databases">
        <authorList>
            <person name="Ploux O."/>
        </authorList>
    </citation>
    <scope>NUCLEOTIDE SEQUENCE</scope>
    <source>
        <strain evidence="5">UC10</strain>
    </source>
</reference>